<keyword evidence="4" id="KW-1185">Reference proteome</keyword>
<dbReference type="RefSeq" id="WP_067565724.1">
    <property type="nucleotide sequence ID" value="NZ_LSUQ01000039.1"/>
</dbReference>
<dbReference type="EMBL" id="LSUQ01000039">
    <property type="protein sequence ID" value="OAG93339.1"/>
    <property type="molecule type" value="Genomic_DNA"/>
</dbReference>
<evidence type="ECO:0000313" key="2">
    <source>
        <dbReference type="EMBL" id="OPG16502.1"/>
    </source>
</evidence>
<gene>
    <name evidence="1" type="ORF">AYW79_11100</name>
    <name evidence="2" type="ORF">B2M26_06405</name>
</gene>
<dbReference type="Proteomes" id="UP000077421">
    <property type="component" value="Unassembled WGS sequence"/>
</dbReference>
<evidence type="ECO:0000313" key="1">
    <source>
        <dbReference type="EMBL" id="OAG93339.1"/>
    </source>
</evidence>
<dbReference type="Proteomes" id="UP000190229">
    <property type="component" value="Unassembled WGS sequence"/>
</dbReference>
<sequence length="119" mass="12540">MKKTNRVSRVLSHSMLWGIIVVAFLTTYQLGISAVTPMIHAIQANKNGKSATSSAQYRQLSQTDKALHAQWNKDVAFIQSVNAQLRSAGLPTVPISGQVVTAPAAVAAAPPVQATTSAS</sequence>
<dbReference type="EMBL" id="MWPS01000016">
    <property type="protein sequence ID" value="OPG16502.1"/>
    <property type="molecule type" value="Genomic_DNA"/>
</dbReference>
<reference evidence="1 3" key="1">
    <citation type="submission" date="2016-02" db="EMBL/GenBank/DDBJ databases">
        <title>Draft genome sequence of Acidibacillus ferrooxidans SLC66.</title>
        <authorList>
            <person name="Oliveira G."/>
            <person name="Nancucheo I."/>
            <person name="Dall'Agnol H."/>
            <person name="Johnson B."/>
            <person name="Oliveira R."/>
            <person name="Nunes G.L."/>
            <person name="Tzotzos G."/>
            <person name="Orellana S.C."/>
            <person name="Salim A.C."/>
            <person name="Araujo F.M."/>
        </authorList>
    </citation>
    <scope>NUCLEOTIDE SEQUENCE [LARGE SCALE GENOMIC DNA]</scope>
    <source>
        <strain evidence="1 3">SLC66</strain>
    </source>
</reference>
<organism evidence="1 3">
    <name type="scientific">Ferroacidibacillus organovorans</name>
    <dbReference type="NCBI Taxonomy" id="1765683"/>
    <lineage>
        <taxon>Bacteria</taxon>
        <taxon>Bacillati</taxon>
        <taxon>Bacillota</taxon>
        <taxon>Bacilli</taxon>
        <taxon>Bacillales</taxon>
        <taxon>Alicyclobacillaceae</taxon>
        <taxon>Ferroacidibacillus</taxon>
    </lineage>
</organism>
<dbReference type="AlphaFoldDB" id="A0A162T182"/>
<protein>
    <submittedName>
        <fullName evidence="1">Uncharacterized protein</fullName>
    </submittedName>
</protein>
<name>A0A162T182_9BACL</name>
<dbReference type="STRING" id="1765683.B2M26_06405"/>
<accession>A0A162T182</accession>
<proteinExistence type="predicted"/>
<evidence type="ECO:0000313" key="4">
    <source>
        <dbReference type="Proteomes" id="UP000190229"/>
    </source>
</evidence>
<comment type="caution">
    <text evidence="1">The sequence shown here is derived from an EMBL/GenBank/DDBJ whole genome shotgun (WGS) entry which is preliminary data.</text>
</comment>
<dbReference type="OrthoDB" id="9909450at2"/>
<evidence type="ECO:0000313" key="3">
    <source>
        <dbReference type="Proteomes" id="UP000077421"/>
    </source>
</evidence>
<reference evidence="2 4" key="2">
    <citation type="submission" date="2017-02" db="EMBL/GenBank/DDBJ databases">
        <title>Draft genome of Acidibacillus ferrooxidans Huett2.</title>
        <authorList>
            <person name="Schopf S."/>
        </authorList>
    </citation>
    <scope>NUCLEOTIDE SEQUENCE [LARGE SCALE GENOMIC DNA]</scope>
    <source>
        <strain evidence="2 4">Huett2</strain>
    </source>
</reference>